<dbReference type="EMBL" id="OMOF01000446">
    <property type="protein sequence ID" value="SPF51393.1"/>
    <property type="molecule type" value="Genomic_DNA"/>
</dbReference>
<dbReference type="AlphaFoldDB" id="A0A2U3LHL7"/>
<reference evidence="2" key="1">
    <citation type="submission" date="2018-02" db="EMBL/GenBank/DDBJ databases">
        <authorList>
            <person name="Hausmann B."/>
        </authorList>
    </citation>
    <scope>NUCLEOTIDE SEQUENCE [LARGE SCALE GENOMIC DNA]</scope>
    <source>
        <strain evidence="2">Peat soil MAG SbF1</strain>
    </source>
</reference>
<gene>
    <name evidence="1" type="ORF">SBF1_500009</name>
</gene>
<proteinExistence type="predicted"/>
<name>A0A2U3LHL7_9FIRM</name>
<organism evidence="1 2">
    <name type="scientific">Candidatus Desulfosporosinus infrequens</name>
    <dbReference type="NCBI Taxonomy" id="2043169"/>
    <lineage>
        <taxon>Bacteria</taxon>
        <taxon>Bacillati</taxon>
        <taxon>Bacillota</taxon>
        <taxon>Clostridia</taxon>
        <taxon>Eubacteriales</taxon>
        <taxon>Desulfitobacteriaceae</taxon>
        <taxon>Desulfosporosinus</taxon>
    </lineage>
</organism>
<evidence type="ECO:0000313" key="1">
    <source>
        <dbReference type="EMBL" id="SPF51393.1"/>
    </source>
</evidence>
<evidence type="ECO:0000313" key="2">
    <source>
        <dbReference type="Proteomes" id="UP000238916"/>
    </source>
</evidence>
<dbReference type="Proteomes" id="UP000238916">
    <property type="component" value="Unassembled WGS sequence"/>
</dbReference>
<sequence length="49" mass="5277">MTYSQGGVKVPTGGILVILGSPRALFVVVKRSAELVQGQCRRYSPDERG</sequence>
<accession>A0A2U3LHL7</accession>
<protein>
    <submittedName>
        <fullName evidence="1">Uncharacterized protein</fullName>
    </submittedName>
</protein>